<keyword evidence="2" id="KW-0472">Membrane</keyword>
<dbReference type="PANTHER" id="PTHR47485:SF1">
    <property type="entry name" value="THYLAKOID LUMENAL 17.4 KDA PROTEIN, CHLOROPLASTIC"/>
    <property type="match status" value="1"/>
</dbReference>
<keyword evidence="2" id="KW-1133">Transmembrane helix</keyword>
<dbReference type="RefSeq" id="WP_197999695.1">
    <property type="nucleotide sequence ID" value="NZ_CP036347.1"/>
</dbReference>
<dbReference type="SUPFAM" id="SSF141571">
    <property type="entry name" value="Pentapeptide repeat-like"/>
    <property type="match status" value="1"/>
</dbReference>
<gene>
    <name evidence="3" type="primary">pipB</name>
    <name evidence="3" type="ORF">V6x_09800</name>
</gene>
<dbReference type="Gene3D" id="2.160.20.80">
    <property type="entry name" value="E3 ubiquitin-protein ligase SopA"/>
    <property type="match status" value="1"/>
</dbReference>
<proteinExistence type="predicted"/>
<dbReference type="InterPro" id="IPR001646">
    <property type="entry name" value="5peptide_repeat"/>
</dbReference>
<sequence>MANPEHVELVRRGPRAIALWRLKHSFERLNLTFADLQGLDLNGFQLLNANLRGANLSRSNLSRTDFSEANLTGADLSDADLMCACFVRANLNKANLTNANINHANFSRADLTDADLSGAVVKNSRFKGTKGLNLADTQGNDSVVDHDIEELHEQYQPAQLSRGHIVSLWSLGIFLILLGFCVVVAVIDVLTGGKNVVWEVAFWTIGPCAFTILMAGLWIGSVMTGTDKGYPKWLSICFVGFPFIGNIAYLVRRIVYHLGESDISSQSSIDSGIGEFFKELLFSSYLEFILPLPLLGFLIVTLLPDRNRRDSEYE</sequence>
<keyword evidence="2" id="KW-0812">Transmembrane</keyword>
<dbReference type="Proteomes" id="UP000320722">
    <property type="component" value="Chromosome"/>
</dbReference>
<feature type="transmembrane region" description="Helical" evidence="2">
    <location>
        <begin position="166"/>
        <end position="188"/>
    </location>
</feature>
<name>A0A517W7S0_9PLAN</name>
<protein>
    <submittedName>
        <fullName evidence="3">Secreted effector protein PipB</fullName>
    </submittedName>
</protein>
<evidence type="ECO:0000256" key="2">
    <source>
        <dbReference type="SAM" id="Phobius"/>
    </source>
</evidence>
<evidence type="ECO:0000313" key="4">
    <source>
        <dbReference type="Proteomes" id="UP000320722"/>
    </source>
</evidence>
<dbReference type="Pfam" id="PF00805">
    <property type="entry name" value="Pentapeptide"/>
    <property type="match status" value="1"/>
</dbReference>
<dbReference type="AlphaFoldDB" id="A0A517W7S0"/>
<feature type="transmembrane region" description="Helical" evidence="2">
    <location>
        <begin position="200"/>
        <end position="221"/>
    </location>
</feature>
<feature type="transmembrane region" description="Helical" evidence="2">
    <location>
        <begin position="285"/>
        <end position="303"/>
    </location>
</feature>
<keyword evidence="1" id="KW-0677">Repeat</keyword>
<reference evidence="3 4" key="1">
    <citation type="submission" date="2019-02" db="EMBL/GenBank/DDBJ databases">
        <title>Deep-cultivation of Planctomycetes and their phenomic and genomic characterization uncovers novel biology.</title>
        <authorList>
            <person name="Wiegand S."/>
            <person name="Jogler M."/>
            <person name="Boedeker C."/>
            <person name="Pinto D."/>
            <person name="Vollmers J."/>
            <person name="Rivas-Marin E."/>
            <person name="Kohn T."/>
            <person name="Peeters S.H."/>
            <person name="Heuer A."/>
            <person name="Rast P."/>
            <person name="Oberbeckmann S."/>
            <person name="Bunk B."/>
            <person name="Jeske O."/>
            <person name="Meyerdierks A."/>
            <person name="Storesund J.E."/>
            <person name="Kallscheuer N."/>
            <person name="Luecker S."/>
            <person name="Lage O.M."/>
            <person name="Pohl T."/>
            <person name="Merkel B.J."/>
            <person name="Hornburger P."/>
            <person name="Mueller R.-W."/>
            <person name="Bruemmer F."/>
            <person name="Labrenz M."/>
            <person name="Spormann A.M."/>
            <person name="Op den Camp H."/>
            <person name="Overmann J."/>
            <person name="Amann R."/>
            <person name="Jetten M.S.M."/>
            <person name="Mascher T."/>
            <person name="Medema M.H."/>
            <person name="Devos D.P."/>
            <person name="Kaster A.-K."/>
            <person name="Ovreas L."/>
            <person name="Rohde M."/>
            <person name="Galperin M.Y."/>
            <person name="Jogler C."/>
        </authorList>
    </citation>
    <scope>NUCLEOTIDE SEQUENCE [LARGE SCALE GENOMIC DNA]</scope>
    <source>
        <strain evidence="3 4">V6</strain>
    </source>
</reference>
<evidence type="ECO:0000313" key="3">
    <source>
        <dbReference type="EMBL" id="QDU01301.1"/>
    </source>
</evidence>
<dbReference type="EMBL" id="CP036347">
    <property type="protein sequence ID" value="QDU01301.1"/>
    <property type="molecule type" value="Genomic_DNA"/>
</dbReference>
<accession>A0A517W7S0</accession>
<organism evidence="3 4">
    <name type="scientific">Gimesia chilikensis</name>
    <dbReference type="NCBI Taxonomy" id="2605989"/>
    <lineage>
        <taxon>Bacteria</taxon>
        <taxon>Pseudomonadati</taxon>
        <taxon>Planctomycetota</taxon>
        <taxon>Planctomycetia</taxon>
        <taxon>Planctomycetales</taxon>
        <taxon>Planctomycetaceae</taxon>
        <taxon>Gimesia</taxon>
    </lineage>
</organism>
<dbReference type="PANTHER" id="PTHR47485">
    <property type="entry name" value="THYLAKOID LUMENAL 17.4 KDA PROTEIN, CHLOROPLASTIC"/>
    <property type="match status" value="1"/>
</dbReference>
<feature type="transmembrane region" description="Helical" evidence="2">
    <location>
        <begin position="233"/>
        <end position="251"/>
    </location>
</feature>
<evidence type="ECO:0000256" key="1">
    <source>
        <dbReference type="ARBA" id="ARBA00022737"/>
    </source>
</evidence>